<evidence type="ECO:0000259" key="2">
    <source>
        <dbReference type="Pfam" id="PF09835"/>
    </source>
</evidence>
<feature type="domain" description="DUF2062" evidence="2">
    <location>
        <begin position="22"/>
        <end position="163"/>
    </location>
</feature>
<proteinExistence type="predicted"/>
<dbReference type="InterPro" id="IPR018639">
    <property type="entry name" value="DUF2062"/>
</dbReference>
<sequence>MPRKFLKRIMPDHNTMREHPHLRKFGQRLTEPRLWHTNRRSISGGVALGLFVGFMPIPGQMFVAAALAILFRVNLPISAMGVWITNPFTMAPIFFYAYKLGAWVLNVPMGTPAFSLTWEWFSKEFLSIWQPLLLGCTICGVVSAIAGIIFVRLGWRLVVIHSWTQRQRQHKKKSGSGS</sequence>
<keyword evidence="1" id="KW-1133">Transmembrane helix</keyword>
<protein>
    <recommendedName>
        <fullName evidence="2">DUF2062 domain-containing protein</fullName>
    </recommendedName>
</protein>
<dbReference type="OrthoDB" id="9786029at2"/>
<gene>
    <name evidence="3" type="ORF">SAMN04488079_10664</name>
</gene>
<reference evidence="4" key="1">
    <citation type="submission" date="2016-10" db="EMBL/GenBank/DDBJ databases">
        <authorList>
            <person name="Varghese N."/>
            <person name="Submissions S."/>
        </authorList>
    </citation>
    <scope>NUCLEOTIDE SEQUENCE [LARGE SCALE GENOMIC DNA]</scope>
    <source>
        <strain evidence="4">DSM 11578</strain>
    </source>
</reference>
<keyword evidence="1" id="KW-0812">Transmembrane</keyword>
<dbReference type="RefSeq" id="WP_091712540.1">
    <property type="nucleotide sequence ID" value="NZ_FOSH01000006.1"/>
</dbReference>
<feature type="transmembrane region" description="Helical" evidence="1">
    <location>
        <begin position="127"/>
        <end position="151"/>
    </location>
</feature>
<keyword evidence="1" id="KW-0472">Membrane</keyword>
<dbReference type="Pfam" id="PF09835">
    <property type="entry name" value="DUF2062"/>
    <property type="match status" value="1"/>
</dbReference>
<evidence type="ECO:0000313" key="4">
    <source>
        <dbReference type="Proteomes" id="UP000198924"/>
    </source>
</evidence>
<evidence type="ECO:0000256" key="1">
    <source>
        <dbReference type="SAM" id="Phobius"/>
    </source>
</evidence>
<feature type="transmembrane region" description="Helical" evidence="1">
    <location>
        <begin position="77"/>
        <end position="96"/>
    </location>
</feature>
<organism evidence="3 4">
    <name type="scientific">Methylophaga sulfidovorans</name>
    <dbReference type="NCBI Taxonomy" id="45496"/>
    <lineage>
        <taxon>Bacteria</taxon>
        <taxon>Pseudomonadati</taxon>
        <taxon>Pseudomonadota</taxon>
        <taxon>Gammaproteobacteria</taxon>
        <taxon>Thiotrichales</taxon>
        <taxon>Piscirickettsiaceae</taxon>
        <taxon>Methylophaga</taxon>
    </lineage>
</organism>
<dbReference type="EMBL" id="FOSH01000006">
    <property type="protein sequence ID" value="SFK18833.1"/>
    <property type="molecule type" value="Genomic_DNA"/>
</dbReference>
<dbReference type="PANTHER" id="PTHR40547">
    <property type="entry name" value="SLL0298 PROTEIN"/>
    <property type="match status" value="1"/>
</dbReference>
<feature type="transmembrane region" description="Helical" evidence="1">
    <location>
        <begin position="46"/>
        <end position="71"/>
    </location>
</feature>
<feature type="transmembrane region" description="Helical" evidence="1">
    <location>
        <begin position="103"/>
        <end position="121"/>
    </location>
</feature>
<name>A0A1I3XH05_9GAMM</name>
<accession>A0A1I3XH05</accession>
<dbReference type="STRING" id="45496.SAMN04488079_10664"/>
<keyword evidence="4" id="KW-1185">Reference proteome</keyword>
<dbReference type="PANTHER" id="PTHR40547:SF1">
    <property type="entry name" value="SLL0298 PROTEIN"/>
    <property type="match status" value="1"/>
</dbReference>
<dbReference type="Proteomes" id="UP000198924">
    <property type="component" value="Unassembled WGS sequence"/>
</dbReference>
<evidence type="ECO:0000313" key="3">
    <source>
        <dbReference type="EMBL" id="SFK18833.1"/>
    </source>
</evidence>
<dbReference type="AlphaFoldDB" id="A0A1I3XH05"/>